<comment type="caution">
    <text evidence="1">The sequence shown here is derived from an EMBL/GenBank/DDBJ whole genome shotgun (WGS) entry which is preliminary data.</text>
</comment>
<dbReference type="RefSeq" id="WP_144989158.1">
    <property type="nucleotide sequence ID" value="NZ_VNJK01000001.1"/>
</dbReference>
<protein>
    <submittedName>
        <fullName evidence="1">Uncharacterized protein</fullName>
    </submittedName>
</protein>
<proteinExistence type="predicted"/>
<name>A0A559IZK5_9BACL</name>
<sequence>MRVTFAGRDDMVSDMLPVLVQHGTYSLPSVGDSVLCLFLPNSNSGFCVGTYYVASETKPLSKDGSQATWLDNPMINSTIGFRAPNSNQKNAPYNFAVVEGQRGGVEYTEIWILVNAWYDYDTKRFKRVNVDNFSFGWQLQGGGTYPGEETIGDFINQGVNLWKANGKKAYAVGDPMRDQTGEDIGVQLPDGTWREYGVMLGWNNHFMCDSYGGMTIGGAGFEIDGAGISPFNRVSLGRFSGKSENPDRPVQEYGYLYNAMLWNTQHGLWNKDEDQLPGYYYGMQSPINYFAHGTFDPWSNRADLDKCEFVFKRLGSFVRPYVENWQSLLRINQDGVTTLASFEELERKTLDINPQAQDFIIIPFPDATWNKSNMEVVFLQGKTDYYDEPLKDREHRWTVEGLRIKLNFTYYRNVKVTIRKLKKTEMEIHPRKGISVDGKSIYKKTTLKVDFLAGSTDFNVNFPDNTWTPDNTVILAVIGKLADGSSRQLTINATITPSGVYGALGSNEYVSAKIVLDRC</sequence>
<gene>
    <name evidence="1" type="ORF">FPZ44_08255</name>
</gene>
<dbReference type="AlphaFoldDB" id="A0A559IZK5"/>
<keyword evidence="2" id="KW-1185">Reference proteome</keyword>
<accession>A0A559IZK5</accession>
<dbReference type="OrthoDB" id="2553283at2"/>
<evidence type="ECO:0000313" key="1">
    <source>
        <dbReference type="EMBL" id="TVX93052.1"/>
    </source>
</evidence>
<evidence type="ECO:0000313" key="2">
    <source>
        <dbReference type="Proteomes" id="UP000318102"/>
    </source>
</evidence>
<dbReference type="EMBL" id="VNJK01000001">
    <property type="protein sequence ID" value="TVX93052.1"/>
    <property type="molecule type" value="Genomic_DNA"/>
</dbReference>
<reference evidence="1 2" key="1">
    <citation type="submission" date="2019-07" db="EMBL/GenBank/DDBJ databases">
        <authorList>
            <person name="Kim J."/>
        </authorList>
    </citation>
    <scope>NUCLEOTIDE SEQUENCE [LARGE SCALE GENOMIC DNA]</scope>
    <source>
        <strain evidence="1 2">N4</strain>
    </source>
</reference>
<dbReference type="Proteomes" id="UP000318102">
    <property type="component" value="Unassembled WGS sequence"/>
</dbReference>
<organism evidence="1 2">
    <name type="scientific">Paenibacillus agilis</name>
    <dbReference type="NCBI Taxonomy" id="3020863"/>
    <lineage>
        <taxon>Bacteria</taxon>
        <taxon>Bacillati</taxon>
        <taxon>Bacillota</taxon>
        <taxon>Bacilli</taxon>
        <taxon>Bacillales</taxon>
        <taxon>Paenibacillaceae</taxon>
        <taxon>Paenibacillus</taxon>
    </lineage>
</organism>